<accession>A0AAD4QQJ7</accession>
<keyword evidence="2" id="KW-0396">Initiation factor</keyword>
<proteinExistence type="predicted"/>
<dbReference type="AlphaFoldDB" id="A0AAD4QQJ7"/>
<dbReference type="InterPro" id="IPR024675">
    <property type="entry name" value="eIF3g_N"/>
</dbReference>
<dbReference type="Pfam" id="PF12353">
    <property type="entry name" value="eIF3g"/>
    <property type="match status" value="1"/>
</dbReference>
<evidence type="ECO:0000313" key="2">
    <source>
        <dbReference type="EMBL" id="KAI0305221.1"/>
    </source>
</evidence>
<gene>
    <name evidence="2" type="ORF">B0F90DRAFT_1172694</name>
</gene>
<organism evidence="2 3">
    <name type="scientific">Multifurca ochricompacta</name>
    <dbReference type="NCBI Taxonomy" id="376703"/>
    <lineage>
        <taxon>Eukaryota</taxon>
        <taxon>Fungi</taxon>
        <taxon>Dikarya</taxon>
        <taxon>Basidiomycota</taxon>
        <taxon>Agaricomycotina</taxon>
        <taxon>Agaricomycetes</taxon>
        <taxon>Russulales</taxon>
        <taxon>Russulaceae</taxon>
        <taxon>Multifurca</taxon>
    </lineage>
</organism>
<evidence type="ECO:0000259" key="1">
    <source>
        <dbReference type="Pfam" id="PF12353"/>
    </source>
</evidence>
<reference evidence="2" key="1">
    <citation type="journal article" date="2022" name="New Phytol.">
        <title>Evolutionary transition to the ectomycorrhizal habit in the genomes of a hyperdiverse lineage of mushroom-forming fungi.</title>
        <authorList>
            <person name="Looney B."/>
            <person name="Miyauchi S."/>
            <person name="Morin E."/>
            <person name="Drula E."/>
            <person name="Courty P.E."/>
            <person name="Kohler A."/>
            <person name="Kuo A."/>
            <person name="LaButti K."/>
            <person name="Pangilinan J."/>
            <person name="Lipzen A."/>
            <person name="Riley R."/>
            <person name="Andreopoulos W."/>
            <person name="He G."/>
            <person name="Johnson J."/>
            <person name="Nolan M."/>
            <person name="Tritt A."/>
            <person name="Barry K.W."/>
            <person name="Grigoriev I.V."/>
            <person name="Nagy L.G."/>
            <person name="Hibbett D."/>
            <person name="Henrissat B."/>
            <person name="Matheny P.B."/>
            <person name="Labbe J."/>
            <person name="Martin F.M."/>
        </authorList>
    </citation>
    <scope>NUCLEOTIDE SEQUENCE</scope>
    <source>
        <strain evidence="2">BPL690</strain>
    </source>
</reference>
<comment type="caution">
    <text evidence="2">The sequence shown here is derived from an EMBL/GenBank/DDBJ whole genome shotgun (WGS) entry which is preliminary data.</text>
</comment>
<sequence length="107" mass="12135">MTSRISSKGEDYIDDNGIRTTVEYTVNEEGKKIKITRKIKRTLQKSLVEHAVAERKTWAKFGLEKGNKPGPDRATTTVGETVFLKLTPGNKVWFKLSMEFLRTVSDS</sequence>
<dbReference type="Proteomes" id="UP001203297">
    <property type="component" value="Unassembled WGS sequence"/>
</dbReference>
<dbReference type="GO" id="GO:0003743">
    <property type="term" value="F:translation initiation factor activity"/>
    <property type="evidence" value="ECO:0007669"/>
    <property type="project" value="UniProtKB-KW"/>
</dbReference>
<keyword evidence="2" id="KW-0648">Protein biosynthesis</keyword>
<protein>
    <submittedName>
        <fullName evidence="2">Eukaryotic translation initiation factor 3 subunit G-domain-containing protein</fullName>
    </submittedName>
</protein>
<name>A0AAD4QQJ7_9AGAM</name>
<evidence type="ECO:0000313" key="3">
    <source>
        <dbReference type="Proteomes" id="UP001203297"/>
    </source>
</evidence>
<feature type="domain" description="Eukaryotic translation initiation factor 3 subunit G N-terminal" evidence="1">
    <location>
        <begin position="12"/>
        <end position="90"/>
    </location>
</feature>
<keyword evidence="3" id="KW-1185">Reference proteome</keyword>
<dbReference type="EMBL" id="WTXG01000006">
    <property type="protein sequence ID" value="KAI0305221.1"/>
    <property type="molecule type" value="Genomic_DNA"/>
</dbReference>